<reference evidence="11 12" key="1">
    <citation type="submission" date="2019-04" db="EMBL/GenBank/DDBJ databases">
        <authorList>
            <person name="Li M."/>
            <person name="Gao C."/>
        </authorList>
    </citation>
    <scope>NUCLEOTIDE SEQUENCE [LARGE SCALE GENOMIC DNA]</scope>
    <source>
        <strain evidence="11 12">BGMRC 2031</strain>
    </source>
</reference>
<comment type="subcellular location">
    <subcellularLocation>
        <location evidence="8">Cell outer membrane</location>
    </subcellularLocation>
    <subcellularLocation>
        <location evidence="1">Membrane</location>
    </subcellularLocation>
</comment>
<feature type="domain" description="POTRA" evidence="10">
    <location>
        <begin position="266"/>
        <end position="344"/>
    </location>
</feature>
<comment type="caution">
    <text evidence="11">The sequence shown here is derived from an EMBL/GenBank/DDBJ whole genome shotgun (WGS) entry which is preliminary data.</text>
</comment>
<keyword evidence="2 8" id="KW-1134">Transmembrane beta strand</keyword>
<dbReference type="HAMAP" id="MF_01430">
    <property type="entry name" value="OM_assembly_BamA"/>
    <property type="match status" value="1"/>
</dbReference>
<dbReference type="Proteomes" id="UP000305202">
    <property type="component" value="Unassembled WGS sequence"/>
</dbReference>
<feature type="chain" id="PRO_5044928662" description="Outer membrane protein assembly factor BamA" evidence="8">
    <location>
        <begin position="21"/>
        <end position="807"/>
    </location>
</feature>
<keyword evidence="3 8" id="KW-0812">Transmembrane</keyword>
<dbReference type="Gene3D" id="2.40.160.50">
    <property type="entry name" value="membrane protein fhac: a member of the omp85/tpsb transporter family"/>
    <property type="match status" value="1"/>
</dbReference>
<dbReference type="NCBIfam" id="NF008287">
    <property type="entry name" value="PRK11067.1"/>
    <property type="match status" value="1"/>
</dbReference>
<proteinExistence type="inferred from homology"/>
<feature type="domain" description="POTRA" evidence="10">
    <location>
        <begin position="92"/>
        <end position="172"/>
    </location>
</feature>
<dbReference type="PIRSF" id="PIRSF006076">
    <property type="entry name" value="OM_assembly_OMP85"/>
    <property type="match status" value="1"/>
</dbReference>
<dbReference type="InterPro" id="IPR000184">
    <property type="entry name" value="Bac_surfAg_D15"/>
</dbReference>
<keyword evidence="12" id="KW-1185">Reference proteome</keyword>
<organism evidence="11 12">
    <name type="scientific">Martelella alba</name>
    <dbReference type="NCBI Taxonomy" id="2590451"/>
    <lineage>
        <taxon>Bacteria</taxon>
        <taxon>Pseudomonadati</taxon>
        <taxon>Pseudomonadota</taxon>
        <taxon>Alphaproteobacteria</taxon>
        <taxon>Hyphomicrobiales</taxon>
        <taxon>Aurantimonadaceae</taxon>
        <taxon>Martelella</taxon>
    </lineage>
</organism>
<evidence type="ECO:0000256" key="1">
    <source>
        <dbReference type="ARBA" id="ARBA00004370"/>
    </source>
</evidence>
<evidence type="ECO:0000256" key="3">
    <source>
        <dbReference type="ARBA" id="ARBA00022692"/>
    </source>
</evidence>
<keyword evidence="7 8" id="KW-0998">Cell outer membrane</keyword>
<dbReference type="InterPro" id="IPR034746">
    <property type="entry name" value="POTRA"/>
</dbReference>
<evidence type="ECO:0000256" key="2">
    <source>
        <dbReference type="ARBA" id="ARBA00022452"/>
    </source>
</evidence>
<keyword evidence="6 8" id="KW-0472">Membrane</keyword>
<evidence type="ECO:0000256" key="5">
    <source>
        <dbReference type="ARBA" id="ARBA00022737"/>
    </source>
</evidence>
<dbReference type="InterPro" id="IPR023707">
    <property type="entry name" value="OM_assembly_BamA"/>
</dbReference>
<feature type="domain" description="POTRA" evidence="10">
    <location>
        <begin position="347"/>
        <end position="421"/>
    </location>
</feature>
<dbReference type="InterPro" id="IPR010827">
    <property type="entry name" value="BamA/TamA_POTRA"/>
</dbReference>
<feature type="domain" description="POTRA" evidence="10">
    <location>
        <begin position="175"/>
        <end position="263"/>
    </location>
</feature>
<comment type="similarity">
    <text evidence="8">Belongs to the BamA family.</text>
</comment>
<dbReference type="PANTHER" id="PTHR12815:SF23">
    <property type="entry name" value="OUTER MEMBRANE PROTEIN ASSEMBLY FACTOR BAMA"/>
    <property type="match status" value="1"/>
</dbReference>
<accession>A0ABY2SK44</accession>
<comment type="subunit">
    <text evidence="8">Part of the Bam complex.</text>
</comment>
<feature type="domain" description="POTRA" evidence="10">
    <location>
        <begin position="24"/>
        <end position="91"/>
    </location>
</feature>
<dbReference type="EMBL" id="SZPQ01000016">
    <property type="protein sequence ID" value="TKI05897.1"/>
    <property type="molecule type" value="Genomic_DNA"/>
</dbReference>
<evidence type="ECO:0000313" key="11">
    <source>
        <dbReference type="EMBL" id="TKI05897.1"/>
    </source>
</evidence>
<evidence type="ECO:0000256" key="9">
    <source>
        <dbReference type="NCBIfam" id="TIGR03303"/>
    </source>
</evidence>
<dbReference type="InterPro" id="IPR039910">
    <property type="entry name" value="D15-like"/>
</dbReference>
<dbReference type="Pfam" id="PF07244">
    <property type="entry name" value="POTRA"/>
    <property type="match status" value="4"/>
</dbReference>
<name>A0ABY2SK44_9HYPH</name>
<feature type="signal peptide" evidence="8">
    <location>
        <begin position="1"/>
        <end position="20"/>
    </location>
</feature>
<evidence type="ECO:0000256" key="4">
    <source>
        <dbReference type="ARBA" id="ARBA00022729"/>
    </source>
</evidence>
<evidence type="ECO:0000259" key="10">
    <source>
        <dbReference type="PROSITE" id="PS51779"/>
    </source>
</evidence>
<protein>
    <recommendedName>
        <fullName evidence="8 9">Outer membrane protein assembly factor BamA</fullName>
    </recommendedName>
</protein>
<dbReference type="PROSITE" id="PS51779">
    <property type="entry name" value="POTRA"/>
    <property type="match status" value="5"/>
</dbReference>
<dbReference type="NCBIfam" id="TIGR03303">
    <property type="entry name" value="OM_YaeT"/>
    <property type="match status" value="1"/>
</dbReference>
<gene>
    <name evidence="8 11" type="primary">bamA</name>
    <name evidence="11" type="ORF">FCN80_11775</name>
</gene>
<keyword evidence="5 8" id="KW-0677">Repeat</keyword>
<keyword evidence="4 8" id="KW-0732">Signal</keyword>
<evidence type="ECO:0000256" key="7">
    <source>
        <dbReference type="ARBA" id="ARBA00023237"/>
    </source>
</evidence>
<dbReference type="Pfam" id="PF01103">
    <property type="entry name" value="Omp85"/>
    <property type="match status" value="1"/>
</dbReference>
<evidence type="ECO:0000256" key="8">
    <source>
        <dbReference type="HAMAP-Rule" id="MF_01430"/>
    </source>
</evidence>
<sequence length="807" mass="88822" precursor="true">MAMKKLLIASLLLSSATVYGADGFVVKDIHFEGLQRVAVGAALLSMPIRVGDTATDEDIGNTIRALFATGNFEDVRVLRDGDTLVVQVKERPTIASITFSGNKAVKDDQLKQNLEASGVRVGEALDRTTITNIEQGLEDFYYSVGKYSATVKAVVTPLPRNRVDLKLVFTEGVSAKIQQINIVGNHAFSTEELVSHFQLRDEVPWWNVVGDRKYQKQKLAGDLETLRSFYLDRGYARFNIDSTQVSLTPDKKGIYITLNITEGAQYTLSGTVVNGDMAGHSAEIESLAKVKPGDLYSGAKVTKIENDIKQLLGRYGYAYPRVVTQPEINDADKTVKLHINVDAGNRFLVRRIRFEGNDVTKDEVLRRQMRQMEGAWLGSDLVEQGKERLNRLGYFETVDVSTQRVPGTDDQVDVVYKVKERNTGSINFGVGFGTESGVSFQFGIQQDNWLGTGNTVAFNGTKNDYQTYAELSMTNPFFTVDGVSLGGRIFYNDFKADDADLSDYTNKSYGIGSTLGFPISETNSLNLGVDYVHNDLSKMQPQVAMWRYLDTMGIHPPIVVGENKTADADFSTDDFFFSTGWSYNNLDRGYFPTSGTTSSLIGKVTVPGSDNEYYKLTFDTTSYLPLTDSGNWVLMGRGRAGYADGLGGKEVPFYDNFYAGGSSTVRGFRSNTIGPKAAYYNCPSGSTSYSTCPIDRSSDGVGGNAMALLSAELIVPTPFVSAKYANSIRTSFFVDSGTVWDTKWQNTAETLAAGVPDYSKPELRVSSGFALQWMSPLGPLVFSYAQPVKKQEGDKAEQFQFNIGKTW</sequence>
<comment type="function">
    <text evidence="8">Part of the outer membrane protein assembly complex, which is involved in assembly and insertion of beta-barrel proteins into the outer membrane.</text>
</comment>
<dbReference type="Gene3D" id="3.10.20.310">
    <property type="entry name" value="membrane protein fhac"/>
    <property type="match status" value="5"/>
</dbReference>
<evidence type="ECO:0000256" key="6">
    <source>
        <dbReference type="ARBA" id="ARBA00023136"/>
    </source>
</evidence>
<dbReference type="PANTHER" id="PTHR12815">
    <property type="entry name" value="SORTING AND ASSEMBLY MACHINERY SAMM50 PROTEIN FAMILY MEMBER"/>
    <property type="match status" value="1"/>
</dbReference>
<evidence type="ECO:0000313" key="12">
    <source>
        <dbReference type="Proteomes" id="UP000305202"/>
    </source>
</evidence>